<protein>
    <submittedName>
        <fullName evidence="5">DNA-binding transcriptional regulator YhcF (GntR family)</fullName>
    </submittedName>
</protein>
<dbReference type="GO" id="GO:0003677">
    <property type="term" value="F:DNA binding"/>
    <property type="evidence" value="ECO:0007669"/>
    <property type="project" value="UniProtKB-KW"/>
</dbReference>
<dbReference type="EMBL" id="JAFBDH010000002">
    <property type="protein sequence ID" value="MBM7549767.1"/>
    <property type="molecule type" value="Genomic_DNA"/>
</dbReference>
<dbReference type="PANTHER" id="PTHR38445:SF9">
    <property type="entry name" value="HTH-TYPE TRANSCRIPTIONAL REPRESSOR YTRA"/>
    <property type="match status" value="1"/>
</dbReference>
<dbReference type="Proteomes" id="UP000720595">
    <property type="component" value="Unassembled WGS sequence"/>
</dbReference>
<evidence type="ECO:0000256" key="1">
    <source>
        <dbReference type="ARBA" id="ARBA00023015"/>
    </source>
</evidence>
<comment type="caution">
    <text evidence="5">The sequence shown here is derived from an EMBL/GenBank/DDBJ whole genome shotgun (WGS) entry which is preliminary data.</text>
</comment>
<proteinExistence type="predicted"/>
<evidence type="ECO:0000313" key="6">
    <source>
        <dbReference type="Proteomes" id="UP000720595"/>
    </source>
</evidence>
<accession>A0ABS2MIC2</accession>
<dbReference type="Gene3D" id="1.10.10.10">
    <property type="entry name" value="Winged helix-like DNA-binding domain superfamily/Winged helix DNA-binding domain"/>
    <property type="match status" value="1"/>
</dbReference>
<dbReference type="RefSeq" id="WP_070606326.1">
    <property type="nucleotide sequence ID" value="NZ_JAFBDH010000002.1"/>
</dbReference>
<evidence type="ECO:0000313" key="5">
    <source>
        <dbReference type="EMBL" id="MBM7549767.1"/>
    </source>
</evidence>
<dbReference type="CDD" id="cd07377">
    <property type="entry name" value="WHTH_GntR"/>
    <property type="match status" value="1"/>
</dbReference>
<feature type="domain" description="HTH gntR-type" evidence="4">
    <location>
        <begin position="3"/>
        <end position="71"/>
    </location>
</feature>
<reference evidence="5 6" key="1">
    <citation type="submission" date="2021-01" db="EMBL/GenBank/DDBJ databases">
        <title>Genomic Encyclopedia of Type Strains, Phase IV (KMG-IV): sequencing the most valuable type-strain genomes for metagenomic binning, comparative biology and taxonomic classification.</title>
        <authorList>
            <person name="Goeker M."/>
        </authorList>
    </citation>
    <scope>NUCLEOTIDE SEQUENCE [LARGE SCALE GENOMIC DNA]</scope>
    <source>
        <strain evidence="5 6">DSM 21461</strain>
    </source>
</reference>
<evidence type="ECO:0000256" key="2">
    <source>
        <dbReference type="ARBA" id="ARBA00023125"/>
    </source>
</evidence>
<keyword evidence="1" id="KW-0805">Transcription regulation</keyword>
<sequence>MNVYLYLQIASALRVSILRGDYVPGQQMPPIRALVQREGCNPATVQKALKVLEKQGLIVSRGSKGYFVIESEKKIIELRNQHLNRLTKILFEKLYVLGFSDSEIIKLFDRIETKKNE</sequence>
<evidence type="ECO:0000256" key="3">
    <source>
        <dbReference type="ARBA" id="ARBA00023163"/>
    </source>
</evidence>
<keyword evidence="2 5" id="KW-0238">DNA-binding</keyword>
<keyword evidence="3" id="KW-0804">Transcription</keyword>
<evidence type="ECO:0000259" key="4">
    <source>
        <dbReference type="PROSITE" id="PS50949"/>
    </source>
</evidence>
<dbReference type="SUPFAM" id="SSF46785">
    <property type="entry name" value="Winged helix' DNA-binding domain"/>
    <property type="match status" value="1"/>
</dbReference>
<keyword evidence="6" id="KW-1185">Reference proteome</keyword>
<dbReference type="PROSITE" id="PS50949">
    <property type="entry name" value="HTH_GNTR"/>
    <property type="match status" value="1"/>
</dbReference>
<dbReference type="InterPro" id="IPR000524">
    <property type="entry name" value="Tscrpt_reg_HTH_GntR"/>
</dbReference>
<dbReference type="InterPro" id="IPR036388">
    <property type="entry name" value="WH-like_DNA-bd_sf"/>
</dbReference>
<gene>
    <name evidence="5" type="ORF">JOD41_000489</name>
</gene>
<dbReference type="InterPro" id="IPR036390">
    <property type="entry name" value="WH_DNA-bd_sf"/>
</dbReference>
<dbReference type="PANTHER" id="PTHR38445">
    <property type="entry name" value="HTH-TYPE TRANSCRIPTIONAL REPRESSOR YTRA"/>
    <property type="match status" value="1"/>
</dbReference>
<dbReference type="Pfam" id="PF00392">
    <property type="entry name" value="GntR"/>
    <property type="match status" value="1"/>
</dbReference>
<name>A0ABS2MIC2_9FIRM</name>
<dbReference type="SMART" id="SM00345">
    <property type="entry name" value="HTH_GNTR"/>
    <property type="match status" value="1"/>
</dbReference>
<organism evidence="5 6">
    <name type="scientific">Peptoniphilus gorbachii</name>
    <dbReference type="NCBI Taxonomy" id="411567"/>
    <lineage>
        <taxon>Bacteria</taxon>
        <taxon>Bacillati</taxon>
        <taxon>Bacillota</taxon>
        <taxon>Tissierellia</taxon>
        <taxon>Tissierellales</taxon>
        <taxon>Peptoniphilaceae</taxon>
        <taxon>Peptoniphilus</taxon>
    </lineage>
</organism>